<organism evidence="3 4">
    <name type="scientific">Kushneria sinocarnis</name>
    <dbReference type="NCBI Taxonomy" id="595502"/>
    <lineage>
        <taxon>Bacteria</taxon>
        <taxon>Pseudomonadati</taxon>
        <taxon>Pseudomonadota</taxon>
        <taxon>Gammaproteobacteria</taxon>
        <taxon>Oceanospirillales</taxon>
        <taxon>Halomonadaceae</taxon>
        <taxon>Kushneria</taxon>
    </lineage>
</organism>
<feature type="chain" id="PRO_5019391682" evidence="2">
    <location>
        <begin position="40"/>
        <end position="433"/>
    </location>
</feature>
<reference evidence="3 4" key="1">
    <citation type="submission" date="2018-10" db="EMBL/GenBank/DDBJ databases">
        <title>Genomic Encyclopedia of Type Strains, Phase IV (KMG-IV): sequencing the most valuable type-strain genomes for metagenomic binning, comparative biology and taxonomic classification.</title>
        <authorList>
            <person name="Goeker M."/>
        </authorList>
    </citation>
    <scope>NUCLEOTIDE SEQUENCE [LARGE SCALE GENOMIC DNA]</scope>
    <source>
        <strain evidence="3 4">DSM 23229</strain>
    </source>
</reference>
<evidence type="ECO:0000256" key="2">
    <source>
        <dbReference type="SAM" id="SignalP"/>
    </source>
</evidence>
<keyword evidence="4" id="KW-1185">Reference proteome</keyword>
<evidence type="ECO:0000313" key="4">
    <source>
        <dbReference type="Proteomes" id="UP000281975"/>
    </source>
</evidence>
<dbReference type="OrthoDB" id="6397696at2"/>
<dbReference type="Gene3D" id="1.25.40.10">
    <property type="entry name" value="Tetratricopeptide repeat domain"/>
    <property type="match status" value="1"/>
</dbReference>
<dbReference type="EMBL" id="RBIN01000003">
    <property type="protein sequence ID" value="RKR06331.1"/>
    <property type="molecule type" value="Genomic_DNA"/>
</dbReference>
<feature type="region of interest" description="Disordered" evidence="1">
    <location>
        <begin position="411"/>
        <end position="433"/>
    </location>
</feature>
<protein>
    <submittedName>
        <fullName evidence="3">Uncharacterized protein HemY</fullName>
    </submittedName>
</protein>
<sequence length="433" mass="47363">MVTEPGRRFRIAVGTALRWLSCSSAVLVLMMGLVLPAHADGPALPQATVNQLQQLQQQLSAGNTGQVLREGQARAERLDDSGADGWARALYLQLAASAARREGNPAQAAELLSQARSMEVAPYARRLEWLQQEAALRARADQLDEASRLYHRWAGQASLPTGALWSAAQVDAERGAWQAAGEWIDQARRDSASLSPEQRQLAATVYQHTGNSGAAVAMIEAQLDEQDADPEDWRRAAALYQRSGQPGRAAAIWEAGWQRGILQGRDDLMQRIRLHMAGGTPARAGELLDAALSNEQLKDTVEHRRLLAQAWTRARVRDRALEAWQRLAERTGEAADWRQLGELAYGWGHWQRAIEALEQALQQGAEQPGRLWLLRGVAAHELGEDDQARRAFRQAAQQGDSADQARAWLQALEGAGGASHSGKKRDKPAAAPG</sequence>
<dbReference type="Proteomes" id="UP000281975">
    <property type="component" value="Unassembled WGS sequence"/>
</dbReference>
<dbReference type="RefSeq" id="WP_121172245.1">
    <property type="nucleotide sequence ID" value="NZ_RBIN01000003.1"/>
</dbReference>
<gene>
    <name evidence="3" type="ORF">C7446_1273</name>
</gene>
<dbReference type="AlphaFoldDB" id="A0A420WYW6"/>
<keyword evidence="2" id="KW-0732">Signal</keyword>
<dbReference type="SMART" id="SM00028">
    <property type="entry name" value="TPR"/>
    <property type="match status" value="3"/>
</dbReference>
<accession>A0A420WYW6</accession>
<comment type="caution">
    <text evidence="3">The sequence shown here is derived from an EMBL/GenBank/DDBJ whole genome shotgun (WGS) entry which is preliminary data.</text>
</comment>
<evidence type="ECO:0000313" key="3">
    <source>
        <dbReference type="EMBL" id="RKR06331.1"/>
    </source>
</evidence>
<dbReference type="InterPro" id="IPR019734">
    <property type="entry name" value="TPR_rpt"/>
</dbReference>
<dbReference type="SUPFAM" id="SSF48452">
    <property type="entry name" value="TPR-like"/>
    <property type="match status" value="2"/>
</dbReference>
<proteinExistence type="predicted"/>
<evidence type="ECO:0000256" key="1">
    <source>
        <dbReference type="SAM" id="MobiDB-lite"/>
    </source>
</evidence>
<dbReference type="InterPro" id="IPR011990">
    <property type="entry name" value="TPR-like_helical_dom_sf"/>
</dbReference>
<feature type="signal peptide" evidence="2">
    <location>
        <begin position="1"/>
        <end position="39"/>
    </location>
</feature>
<name>A0A420WYW6_9GAMM</name>